<accession>A0A565C6R7</accession>
<keyword evidence="2" id="KW-1185">Reference proteome</keyword>
<dbReference type="AlphaFoldDB" id="A0A565C6R7"/>
<dbReference type="EMBL" id="CABITT030000006">
    <property type="protein sequence ID" value="VVB09344.1"/>
    <property type="molecule type" value="Genomic_DNA"/>
</dbReference>
<name>A0A565C6R7_9BRAS</name>
<dbReference type="Proteomes" id="UP000489600">
    <property type="component" value="Unassembled WGS sequence"/>
</dbReference>
<protein>
    <submittedName>
        <fullName evidence="1">Uncharacterized protein</fullName>
    </submittedName>
</protein>
<evidence type="ECO:0000313" key="2">
    <source>
        <dbReference type="Proteomes" id="UP000489600"/>
    </source>
</evidence>
<evidence type="ECO:0000313" key="1">
    <source>
        <dbReference type="EMBL" id="VVB09344.1"/>
    </source>
</evidence>
<organism evidence="1 2">
    <name type="scientific">Arabis nemorensis</name>
    <dbReference type="NCBI Taxonomy" id="586526"/>
    <lineage>
        <taxon>Eukaryota</taxon>
        <taxon>Viridiplantae</taxon>
        <taxon>Streptophyta</taxon>
        <taxon>Embryophyta</taxon>
        <taxon>Tracheophyta</taxon>
        <taxon>Spermatophyta</taxon>
        <taxon>Magnoliopsida</taxon>
        <taxon>eudicotyledons</taxon>
        <taxon>Gunneridae</taxon>
        <taxon>Pentapetalae</taxon>
        <taxon>rosids</taxon>
        <taxon>malvids</taxon>
        <taxon>Brassicales</taxon>
        <taxon>Brassicaceae</taxon>
        <taxon>Arabideae</taxon>
        <taxon>Arabis</taxon>
    </lineage>
</organism>
<comment type="caution">
    <text evidence="1">The sequence shown here is derived from an EMBL/GenBank/DDBJ whole genome shotgun (WGS) entry which is preliminary data.</text>
</comment>
<proteinExistence type="predicted"/>
<sequence length="68" mass="7555">MMPVLTVRELSGLYCEDETVEVDQVYRWSEMEDSDAKGTRVPSEIVEVEGKGNSHKASAIVELHTASD</sequence>
<gene>
    <name evidence="1" type="ORF">ANE_LOCUS19788</name>
</gene>
<reference evidence="1" key="1">
    <citation type="submission" date="2019-07" db="EMBL/GenBank/DDBJ databases">
        <authorList>
            <person name="Dittberner H."/>
        </authorList>
    </citation>
    <scope>NUCLEOTIDE SEQUENCE [LARGE SCALE GENOMIC DNA]</scope>
</reference>